<feature type="transmembrane region" description="Helical" evidence="7">
    <location>
        <begin position="46"/>
        <end position="63"/>
    </location>
</feature>
<dbReference type="PANTHER" id="PTHR42718:SF47">
    <property type="entry name" value="METHYL VIOLOGEN RESISTANCE PROTEIN SMVA"/>
    <property type="match status" value="1"/>
</dbReference>
<name>A0ABS8UCS3_9GAMM</name>
<evidence type="ECO:0000313" key="10">
    <source>
        <dbReference type="Proteomes" id="UP001430360"/>
    </source>
</evidence>
<proteinExistence type="predicted"/>
<feature type="transmembrane region" description="Helical" evidence="7">
    <location>
        <begin position="159"/>
        <end position="181"/>
    </location>
</feature>
<keyword evidence="4 7" id="KW-0812">Transmembrane</keyword>
<comment type="caution">
    <text evidence="9">The sequence shown here is derived from an EMBL/GenBank/DDBJ whole genome shotgun (WGS) entry which is preliminary data.</text>
</comment>
<feature type="transmembrane region" description="Helical" evidence="7">
    <location>
        <begin position="329"/>
        <end position="348"/>
    </location>
</feature>
<feature type="domain" description="Major facilitator superfamily (MFS) profile" evidence="8">
    <location>
        <begin position="9"/>
        <end position="491"/>
    </location>
</feature>
<organism evidence="9 10">
    <name type="scientific">Luteimonas fraxinea</name>
    <dbReference type="NCBI Taxonomy" id="2901869"/>
    <lineage>
        <taxon>Bacteria</taxon>
        <taxon>Pseudomonadati</taxon>
        <taxon>Pseudomonadota</taxon>
        <taxon>Gammaproteobacteria</taxon>
        <taxon>Lysobacterales</taxon>
        <taxon>Lysobacteraceae</taxon>
        <taxon>Luteimonas</taxon>
    </lineage>
</organism>
<evidence type="ECO:0000259" key="8">
    <source>
        <dbReference type="PROSITE" id="PS50850"/>
    </source>
</evidence>
<evidence type="ECO:0000256" key="4">
    <source>
        <dbReference type="ARBA" id="ARBA00022692"/>
    </source>
</evidence>
<keyword evidence="5 7" id="KW-1133">Transmembrane helix</keyword>
<dbReference type="InterPro" id="IPR020846">
    <property type="entry name" value="MFS_dom"/>
</dbReference>
<gene>
    <name evidence="9" type="ORF">LTT95_10155</name>
</gene>
<dbReference type="Gene3D" id="1.20.1720.10">
    <property type="entry name" value="Multidrug resistance protein D"/>
    <property type="match status" value="1"/>
</dbReference>
<reference evidence="9" key="1">
    <citation type="submission" date="2021-12" db="EMBL/GenBank/DDBJ databases">
        <authorList>
            <person name="Ulrich A."/>
        </authorList>
    </citation>
    <scope>NUCLEOTIDE SEQUENCE</scope>
    <source>
        <strain evidence="9">A1P009</strain>
    </source>
</reference>
<dbReference type="Proteomes" id="UP001430360">
    <property type="component" value="Unassembled WGS sequence"/>
</dbReference>
<feature type="transmembrane region" description="Helical" evidence="7">
    <location>
        <begin position="133"/>
        <end position="153"/>
    </location>
</feature>
<feature type="transmembrane region" description="Helical" evidence="7">
    <location>
        <begin position="354"/>
        <end position="379"/>
    </location>
</feature>
<feature type="transmembrane region" description="Helical" evidence="7">
    <location>
        <begin position="193"/>
        <end position="212"/>
    </location>
</feature>
<feature type="transmembrane region" description="Helical" evidence="7">
    <location>
        <begin position="297"/>
        <end position="317"/>
    </location>
</feature>
<evidence type="ECO:0000256" key="1">
    <source>
        <dbReference type="ARBA" id="ARBA00004651"/>
    </source>
</evidence>
<evidence type="ECO:0000256" key="2">
    <source>
        <dbReference type="ARBA" id="ARBA00022448"/>
    </source>
</evidence>
<reference evidence="9" key="2">
    <citation type="journal article" date="2022" name="Syst. Appl. Microbiol.">
        <title>Physiological and genomic characterisation of Luteimonas fraxinea sp. nov., a bacterial species associated with trees tolerant to ash dieback.</title>
        <authorList>
            <person name="Ulrich K."/>
            <person name="Becker R."/>
            <person name="Behrendt U."/>
            <person name="Kube M."/>
            <person name="Schneck V."/>
            <person name="Ulrich A."/>
        </authorList>
    </citation>
    <scope>NUCLEOTIDE SEQUENCE</scope>
    <source>
        <strain evidence="9">A1P009</strain>
    </source>
</reference>
<evidence type="ECO:0000256" key="3">
    <source>
        <dbReference type="ARBA" id="ARBA00022475"/>
    </source>
</evidence>
<keyword evidence="2" id="KW-0813">Transport</keyword>
<comment type="subcellular location">
    <subcellularLocation>
        <location evidence="1">Cell membrane</location>
        <topology evidence="1">Multi-pass membrane protein</topology>
    </subcellularLocation>
</comment>
<evidence type="ECO:0000256" key="5">
    <source>
        <dbReference type="ARBA" id="ARBA00022989"/>
    </source>
</evidence>
<feature type="transmembrane region" description="Helical" evidence="7">
    <location>
        <begin position="466"/>
        <end position="488"/>
    </location>
</feature>
<dbReference type="RefSeq" id="WP_232136316.1">
    <property type="nucleotide sequence ID" value="NZ_CP089507.1"/>
</dbReference>
<feature type="transmembrane region" description="Helical" evidence="7">
    <location>
        <begin position="7"/>
        <end position="31"/>
    </location>
</feature>
<dbReference type="InterPro" id="IPR011701">
    <property type="entry name" value="MFS"/>
</dbReference>
<dbReference type="SUPFAM" id="SSF103473">
    <property type="entry name" value="MFS general substrate transporter"/>
    <property type="match status" value="1"/>
</dbReference>
<evidence type="ECO:0000256" key="7">
    <source>
        <dbReference type="SAM" id="Phobius"/>
    </source>
</evidence>
<dbReference type="PANTHER" id="PTHR42718">
    <property type="entry name" value="MAJOR FACILITATOR SUPERFAMILY MULTIDRUG TRANSPORTER MFSC"/>
    <property type="match status" value="1"/>
</dbReference>
<keyword evidence="10" id="KW-1185">Reference proteome</keyword>
<evidence type="ECO:0000256" key="6">
    <source>
        <dbReference type="ARBA" id="ARBA00023136"/>
    </source>
</evidence>
<feature type="transmembrane region" description="Helical" evidence="7">
    <location>
        <begin position="262"/>
        <end position="285"/>
    </location>
</feature>
<feature type="transmembrane region" description="Helical" evidence="7">
    <location>
        <begin position="75"/>
        <end position="94"/>
    </location>
</feature>
<dbReference type="InterPro" id="IPR036259">
    <property type="entry name" value="MFS_trans_sf"/>
</dbReference>
<dbReference type="EMBL" id="JAJQKU010000003">
    <property type="protein sequence ID" value="MCD9097298.1"/>
    <property type="molecule type" value="Genomic_DNA"/>
</dbReference>
<feature type="transmembrane region" description="Helical" evidence="7">
    <location>
        <begin position="100"/>
        <end position="121"/>
    </location>
</feature>
<sequence length="499" mass="52288">MPTHNRWLVLLIVSTALFLITIDVTVLYTALPRLTHDLGATNAQKLWIVNAYPLVMAGLLMSTGTLGDRIGHRRMFLAGLAVFGIASLAAAYAPNPQLLIAARALLAVGAAAMMPATLSIIRIVFTDDRERNLAIGVWAAVASGGAAFGPVVGGVLLEYFWWGSVFLINVPVVLLALALTPKLVPAIPGNPDRTWQISGGLVVMVGLVGTIYAIKEFGKLEPSMLTAIIAGVVGLGFLVWFVRMQRAMAAPMVDFALFRHPVFRAGAIGAAISMFVMIGVLLVFTQRVQLVSGMTPLQAAFAIMPLSLASLFAGPLTGLVAQRLGHARVVWLALLVAALGLLGLIFTYDGSMLARFVPLVAIGFGLGATMTGASGAIMLNAPEQQAGMAASIEEVSYEIGSTAGVAMLGSLMTWMYARSFILPDGVETPALARDGIDQAILAAESMAPDLASRVLSAAQFAFDQGFVATLWLSVIAITIAAVAIAVSARNAGTAGHRSH</sequence>
<feature type="transmembrane region" description="Helical" evidence="7">
    <location>
        <begin position="399"/>
        <end position="417"/>
    </location>
</feature>
<keyword evidence="6 7" id="KW-0472">Membrane</keyword>
<dbReference type="PROSITE" id="PS50850">
    <property type="entry name" value="MFS"/>
    <property type="match status" value="1"/>
</dbReference>
<protein>
    <submittedName>
        <fullName evidence="9">MFS transporter</fullName>
    </submittedName>
</protein>
<dbReference type="Gene3D" id="1.20.1250.20">
    <property type="entry name" value="MFS general substrate transporter like domains"/>
    <property type="match status" value="1"/>
</dbReference>
<evidence type="ECO:0000313" key="9">
    <source>
        <dbReference type="EMBL" id="MCD9097298.1"/>
    </source>
</evidence>
<feature type="transmembrane region" description="Helical" evidence="7">
    <location>
        <begin position="224"/>
        <end position="242"/>
    </location>
</feature>
<keyword evidence="3" id="KW-1003">Cell membrane</keyword>
<accession>A0ABS8UCS3</accession>
<dbReference type="Pfam" id="PF07690">
    <property type="entry name" value="MFS_1"/>
    <property type="match status" value="1"/>
</dbReference>
<dbReference type="CDD" id="cd17321">
    <property type="entry name" value="MFS_MMR_MDR_like"/>
    <property type="match status" value="1"/>
</dbReference>